<organism evidence="1 2">
    <name type="scientific">Azoarcus taiwanensis</name>
    <dbReference type="NCBI Taxonomy" id="666964"/>
    <lineage>
        <taxon>Bacteria</taxon>
        <taxon>Pseudomonadati</taxon>
        <taxon>Pseudomonadota</taxon>
        <taxon>Betaproteobacteria</taxon>
        <taxon>Rhodocyclales</taxon>
        <taxon>Zoogloeaceae</taxon>
        <taxon>Azoarcus</taxon>
    </lineage>
</organism>
<proteinExistence type="predicted"/>
<dbReference type="PANTHER" id="PTHR36529:SF1">
    <property type="entry name" value="GLYCOSYLTRANSFERASE"/>
    <property type="match status" value="1"/>
</dbReference>
<evidence type="ECO:0000313" key="1">
    <source>
        <dbReference type="EMBL" id="NMG02081.1"/>
    </source>
</evidence>
<dbReference type="EMBL" id="WTVM01000014">
    <property type="protein sequence ID" value="NMG02081.1"/>
    <property type="molecule type" value="Genomic_DNA"/>
</dbReference>
<comment type="caution">
    <text evidence="1">The sequence shown here is derived from an EMBL/GenBank/DDBJ whole genome shotgun (WGS) entry which is preliminary data.</text>
</comment>
<name>A0A972F606_9RHOO</name>
<dbReference type="NCBIfam" id="TIGR04282">
    <property type="entry name" value="glyco_like_cofC"/>
    <property type="match status" value="1"/>
</dbReference>
<dbReference type="InterPro" id="IPR029044">
    <property type="entry name" value="Nucleotide-diphossugar_trans"/>
</dbReference>
<keyword evidence="2" id="KW-1185">Reference proteome</keyword>
<dbReference type="InterPro" id="IPR018641">
    <property type="entry name" value="Trfase_1_rSAM/seldom-assoc"/>
</dbReference>
<gene>
    <name evidence="1" type="ORF">GPA21_03735</name>
</gene>
<dbReference type="PANTHER" id="PTHR36529">
    <property type="entry name" value="SLL1095 PROTEIN"/>
    <property type="match status" value="1"/>
</dbReference>
<sequence length="205" mass="21991">MTRIIVFAKAPVPGRVKTRLIPALGADGAAALARVMLIRTLDVAISSAVGEVELCMDPAPGAPSWQGITLPPGLSLSPQEQGDLGERMARAVMRRIDELPVILIGTDCVQISKVLLRDAANALTRADAVMNPCADGGYALFGLNRFDPSLFEGIAWSTASVAARTLARLAALGWRVHVGREVHDVDSPRDLDYWYRTMALGQSRC</sequence>
<dbReference type="Gene3D" id="3.90.550.10">
    <property type="entry name" value="Spore Coat Polysaccharide Biosynthesis Protein SpsA, Chain A"/>
    <property type="match status" value="1"/>
</dbReference>
<evidence type="ECO:0000313" key="2">
    <source>
        <dbReference type="Proteomes" id="UP000599523"/>
    </source>
</evidence>
<dbReference type="Proteomes" id="UP000599523">
    <property type="component" value="Unassembled WGS sequence"/>
</dbReference>
<dbReference type="RefSeq" id="WP_168986873.1">
    <property type="nucleotide sequence ID" value="NZ_CAWPHM010000055.1"/>
</dbReference>
<reference evidence="1" key="1">
    <citation type="submission" date="2019-12" db="EMBL/GenBank/DDBJ databases">
        <title>Comparative genomics gives insights into the taxonomy of the Azoarcus-Aromatoleum group and reveals separate origins of nif in the plant-associated Azoarcus and non-plant-associated Aromatoleum sub-groups.</title>
        <authorList>
            <person name="Lafos M."/>
            <person name="Maluk M."/>
            <person name="Batista M."/>
            <person name="Junghare M."/>
            <person name="Carmona M."/>
            <person name="Faoro H."/>
            <person name="Cruz L.M."/>
            <person name="Battistoni F."/>
            <person name="De Souza E."/>
            <person name="Pedrosa F."/>
            <person name="Chen W.-M."/>
            <person name="Poole P.S."/>
            <person name="Dixon R.A."/>
            <person name="James E.K."/>
        </authorList>
    </citation>
    <scope>NUCLEOTIDE SEQUENCE</scope>
    <source>
        <strain evidence="1">NSC3</strain>
    </source>
</reference>
<dbReference type="AlphaFoldDB" id="A0A972F606"/>
<accession>A0A972F606</accession>
<dbReference type="Pfam" id="PF09837">
    <property type="entry name" value="DUF2064"/>
    <property type="match status" value="1"/>
</dbReference>
<dbReference type="SUPFAM" id="SSF53448">
    <property type="entry name" value="Nucleotide-diphospho-sugar transferases"/>
    <property type="match status" value="1"/>
</dbReference>
<protein>
    <submittedName>
        <fullName evidence="1">DUF2064 domain-containing protein</fullName>
    </submittedName>
</protein>